<evidence type="ECO:0000256" key="10">
    <source>
        <dbReference type="ARBA" id="ARBA00023136"/>
    </source>
</evidence>
<feature type="transmembrane region" description="Helical" evidence="12">
    <location>
        <begin position="35"/>
        <end position="55"/>
    </location>
</feature>
<dbReference type="KEGG" id="ncb:C0V82_00025"/>
<evidence type="ECO:0000313" key="14">
    <source>
        <dbReference type="EMBL" id="AUN31552.1"/>
    </source>
</evidence>
<keyword evidence="7" id="KW-0560">Oxidoreductase</keyword>
<dbReference type="GO" id="GO:0016020">
    <property type="term" value="C:membrane"/>
    <property type="evidence" value="ECO:0007669"/>
    <property type="project" value="UniProtKB-SubCell"/>
</dbReference>
<evidence type="ECO:0000256" key="6">
    <source>
        <dbReference type="ARBA" id="ARBA00022989"/>
    </source>
</evidence>
<dbReference type="CDD" id="cd03505">
    <property type="entry name" value="Delta9-FADS-like"/>
    <property type="match status" value="1"/>
</dbReference>
<accession>A0A2K9NEW2</accession>
<organism evidence="14 15">
    <name type="scientific">Niveispirillum cyanobacteriorum</name>
    <dbReference type="NCBI Taxonomy" id="1612173"/>
    <lineage>
        <taxon>Bacteria</taxon>
        <taxon>Pseudomonadati</taxon>
        <taxon>Pseudomonadota</taxon>
        <taxon>Alphaproteobacteria</taxon>
        <taxon>Rhodospirillales</taxon>
        <taxon>Azospirillaceae</taxon>
        <taxon>Niveispirillum</taxon>
    </lineage>
</organism>
<dbReference type="AlphaFoldDB" id="A0A2K9NEW2"/>
<evidence type="ECO:0000256" key="4">
    <source>
        <dbReference type="ARBA" id="ARBA00022692"/>
    </source>
</evidence>
<keyword evidence="5" id="KW-0276">Fatty acid metabolism</keyword>
<dbReference type="GO" id="GO:0016717">
    <property type="term" value="F:oxidoreductase activity, acting on paired donors, with oxidation of a pair of donors resulting in the reduction of molecular oxygen to two molecules of water"/>
    <property type="evidence" value="ECO:0007669"/>
    <property type="project" value="InterPro"/>
</dbReference>
<keyword evidence="10 12" id="KW-0472">Membrane</keyword>
<dbReference type="Proteomes" id="UP000234752">
    <property type="component" value="Chromosome eg_1"/>
</dbReference>
<comment type="subcellular location">
    <subcellularLocation>
        <location evidence="1">Membrane</location>
        <topology evidence="1">Multi-pass membrane protein</topology>
    </subcellularLocation>
</comment>
<evidence type="ECO:0000256" key="11">
    <source>
        <dbReference type="ARBA" id="ARBA00023160"/>
    </source>
</evidence>
<dbReference type="Pfam" id="PF00487">
    <property type="entry name" value="FA_desaturase"/>
    <property type="match status" value="1"/>
</dbReference>
<keyword evidence="11" id="KW-0275">Fatty acid biosynthesis</keyword>
<evidence type="ECO:0000256" key="7">
    <source>
        <dbReference type="ARBA" id="ARBA00023002"/>
    </source>
</evidence>
<dbReference type="InterPro" id="IPR015876">
    <property type="entry name" value="Acyl-CoA_DS"/>
</dbReference>
<dbReference type="InterPro" id="IPR005804">
    <property type="entry name" value="FA_desaturase_dom"/>
</dbReference>
<feature type="domain" description="Fatty acid desaturase" evidence="13">
    <location>
        <begin position="31"/>
        <end position="247"/>
    </location>
</feature>
<evidence type="ECO:0000256" key="3">
    <source>
        <dbReference type="ARBA" id="ARBA00022516"/>
    </source>
</evidence>
<keyword evidence="3" id="KW-0444">Lipid biosynthesis</keyword>
<evidence type="ECO:0000256" key="8">
    <source>
        <dbReference type="ARBA" id="ARBA00023004"/>
    </source>
</evidence>
<evidence type="ECO:0000256" key="5">
    <source>
        <dbReference type="ARBA" id="ARBA00022832"/>
    </source>
</evidence>
<keyword evidence="6 12" id="KW-1133">Transmembrane helix</keyword>
<proteinExistence type="inferred from homology"/>
<evidence type="ECO:0000313" key="15">
    <source>
        <dbReference type="Proteomes" id="UP000234752"/>
    </source>
</evidence>
<comment type="similarity">
    <text evidence="2">Belongs to the fatty acid desaturase type 2 family.</text>
</comment>
<evidence type="ECO:0000256" key="12">
    <source>
        <dbReference type="SAM" id="Phobius"/>
    </source>
</evidence>
<dbReference type="PANTHER" id="PTHR11351:SF31">
    <property type="entry name" value="DESATURASE 1, ISOFORM A-RELATED"/>
    <property type="match status" value="1"/>
</dbReference>
<feature type="transmembrane region" description="Helical" evidence="12">
    <location>
        <begin position="147"/>
        <end position="166"/>
    </location>
</feature>
<evidence type="ECO:0000259" key="13">
    <source>
        <dbReference type="Pfam" id="PF00487"/>
    </source>
</evidence>
<keyword evidence="9" id="KW-0443">Lipid metabolism</keyword>
<reference evidence="14 15" key="1">
    <citation type="submission" date="2017-12" db="EMBL/GenBank/DDBJ databases">
        <title>Genomes of bacteria within cyanobacterial aggregates.</title>
        <authorList>
            <person name="Cai H."/>
        </authorList>
    </citation>
    <scope>NUCLEOTIDE SEQUENCE [LARGE SCALE GENOMIC DNA]</scope>
    <source>
        <strain evidence="14 15">TH16</strain>
    </source>
</reference>
<keyword evidence="4 12" id="KW-0812">Transmembrane</keyword>
<keyword evidence="8" id="KW-0408">Iron</keyword>
<protein>
    <submittedName>
        <fullName evidence="14">Acyl-CoA desaturase</fullName>
    </submittedName>
</protein>
<evidence type="ECO:0000256" key="9">
    <source>
        <dbReference type="ARBA" id="ARBA00023098"/>
    </source>
</evidence>
<name>A0A2K9NEW2_9PROT</name>
<dbReference type="OrthoDB" id="19906at2"/>
<dbReference type="GO" id="GO:0006633">
    <property type="term" value="P:fatty acid biosynthetic process"/>
    <property type="evidence" value="ECO:0007669"/>
    <property type="project" value="UniProtKB-KW"/>
</dbReference>
<gene>
    <name evidence="14" type="ORF">C0V82_00025</name>
</gene>
<dbReference type="PRINTS" id="PR00075">
    <property type="entry name" value="FACDDSATRASE"/>
</dbReference>
<feature type="transmembrane region" description="Helical" evidence="12">
    <location>
        <begin position="12"/>
        <end position="29"/>
    </location>
</feature>
<evidence type="ECO:0000256" key="1">
    <source>
        <dbReference type="ARBA" id="ARBA00004141"/>
    </source>
</evidence>
<dbReference type="PANTHER" id="PTHR11351">
    <property type="entry name" value="ACYL-COA DESATURASE"/>
    <property type="match status" value="1"/>
</dbReference>
<sequence>MADDKIQYSTMIPFILVHIACFGAIWTGVAWEHVVLALVLYGARMFGITGGYHRYFSHRSYKTGRVVQFLLAFLAQSSAQRGALWWAATHRHHHKYSDTEHDVHSPRHKGFFYSHMGWIFTEKHNGADYKTIGDLTKFPELVWLDKYYYLPPVLLGFATWALFGWGGLVVGFLWSTVALYHATFCINSLAHVLGRPRYLTGDDSRNNWALAIATMGEGWHNNHHHYQSAARQGFRWWEIDTSYYIIKAMQAVGLVWDVHEPPASVVRNEQRLGTKVIEAAAAQLAASFQVEKLTQQVREALAHTPTLAEIEERVRQARDQAKVRVEALVANIHLPHLPTTDELRQRASNMFVRTPSMDDIVERARQILVANICTRLAAVPA</sequence>
<keyword evidence="15" id="KW-1185">Reference proteome</keyword>
<evidence type="ECO:0000256" key="2">
    <source>
        <dbReference type="ARBA" id="ARBA00008749"/>
    </source>
</evidence>
<dbReference type="EMBL" id="CP025611">
    <property type="protein sequence ID" value="AUN31552.1"/>
    <property type="molecule type" value="Genomic_DNA"/>
</dbReference>